<evidence type="ECO:0000313" key="1">
    <source>
        <dbReference type="EMBL" id="KAF2629923.1"/>
    </source>
</evidence>
<dbReference type="Proteomes" id="UP000799754">
    <property type="component" value="Unassembled WGS sequence"/>
</dbReference>
<comment type="caution">
    <text evidence="1">The sequence shown here is derived from an EMBL/GenBank/DDBJ whole genome shotgun (WGS) entry which is preliminary data.</text>
</comment>
<protein>
    <submittedName>
        <fullName evidence="1">Uncharacterized protein</fullName>
    </submittedName>
</protein>
<gene>
    <name evidence="1" type="ORF">BU25DRAFT_456349</name>
</gene>
<organism evidence="1 2">
    <name type="scientific">Macroventuria anomochaeta</name>
    <dbReference type="NCBI Taxonomy" id="301207"/>
    <lineage>
        <taxon>Eukaryota</taxon>
        <taxon>Fungi</taxon>
        <taxon>Dikarya</taxon>
        <taxon>Ascomycota</taxon>
        <taxon>Pezizomycotina</taxon>
        <taxon>Dothideomycetes</taxon>
        <taxon>Pleosporomycetidae</taxon>
        <taxon>Pleosporales</taxon>
        <taxon>Pleosporineae</taxon>
        <taxon>Didymellaceae</taxon>
        <taxon>Macroventuria</taxon>
    </lineage>
</organism>
<keyword evidence="2" id="KW-1185">Reference proteome</keyword>
<sequence length="170" mass="18181">MTSTALSTSQHFDSLKSRIISLATALYGTTTTPTTTFDVLPFSTPRTTPNGTPLNQHTHGAALIYYTGPAASPYTSWEMLSYADAQPSVNAGAQQLLDDMQKGIGDVIGGLVKSGDWAVRHKTVPDLAVGEQHGDGGGGEGYREELGQRRWEQAFGGIEEEEDERRGHGG</sequence>
<reference evidence="1" key="1">
    <citation type="journal article" date="2020" name="Stud. Mycol.">
        <title>101 Dothideomycetes genomes: a test case for predicting lifestyles and emergence of pathogens.</title>
        <authorList>
            <person name="Haridas S."/>
            <person name="Albert R."/>
            <person name="Binder M."/>
            <person name="Bloem J."/>
            <person name="Labutti K."/>
            <person name="Salamov A."/>
            <person name="Andreopoulos B."/>
            <person name="Baker S."/>
            <person name="Barry K."/>
            <person name="Bills G."/>
            <person name="Bluhm B."/>
            <person name="Cannon C."/>
            <person name="Castanera R."/>
            <person name="Culley D."/>
            <person name="Daum C."/>
            <person name="Ezra D."/>
            <person name="Gonzalez J."/>
            <person name="Henrissat B."/>
            <person name="Kuo A."/>
            <person name="Liang C."/>
            <person name="Lipzen A."/>
            <person name="Lutzoni F."/>
            <person name="Magnuson J."/>
            <person name="Mondo S."/>
            <person name="Nolan M."/>
            <person name="Ohm R."/>
            <person name="Pangilinan J."/>
            <person name="Park H.-J."/>
            <person name="Ramirez L."/>
            <person name="Alfaro M."/>
            <person name="Sun H."/>
            <person name="Tritt A."/>
            <person name="Yoshinaga Y."/>
            <person name="Zwiers L.-H."/>
            <person name="Turgeon B."/>
            <person name="Goodwin S."/>
            <person name="Spatafora J."/>
            <person name="Crous P."/>
            <person name="Grigoriev I."/>
        </authorList>
    </citation>
    <scope>NUCLEOTIDE SEQUENCE</scope>
    <source>
        <strain evidence="1">CBS 525.71</strain>
    </source>
</reference>
<name>A0ACB6S7H8_9PLEO</name>
<dbReference type="EMBL" id="MU006708">
    <property type="protein sequence ID" value="KAF2629923.1"/>
    <property type="molecule type" value="Genomic_DNA"/>
</dbReference>
<evidence type="ECO:0000313" key="2">
    <source>
        <dbReference type="Proteomes" id="UP000799754"/>
    </source>
</evidence>
<accession>A0ACB6S7H8</accession>
<proteinExistence type="predicted"/>